<sequence>MLDQFHELPNANSIIFKNARCKVLFSINFLKLFKNLMSACSSTEAVMWLKTQEAQCTKKVVVALD</sequence>
<dbReference type="Gramene" id="PRQ45352">
    <property type="protein sequence ID" value="PRQ45352"/>
    <property type="gene ID" value="RchiOBHm_Chr3g0490401"/>
</dbReference>
<gene>
    <name evidence="1" type="ORF">RchiOBHm_Chr3g0490401</name>
</gene>
<protein>
    <submittedName>
        <fullName evidence="1">Uncharacterized protein</fullName>
    </submittedName>
</protein>
<accession>A0A2P6RFZ9</accession>
<evidence type="ECO:0000313" key="2">
    <source>
        <dbReference type="Proteomes" id="UP000238479"/>
    </source>
</evidence>
<organism evidence="1 2">
    <name type="scientific">Rosa chinensis</name>
    <name type="common">China rose</name>
    <dbReference type="NCBI Taxonomy" id="74649"/>
    <lineage>
        <taxon>Eukaryota</taxon>
        <taxon>Viridiplantae</taxon>
        <taxon>Streptophyta</taxon>
        <taxon>Embryophyta</taxon>
        <taxon>Tracheophyta</taxon>
        <taxon>Spermatophyta</taxon>
        <taxon>Magnoliopsida</taxon>
        <taxon>eudicotyledons</taxon>
        <taxon>Gunneridae</taxon>
        <taxon>Pentapetalae</taxon>
        <taxon>rosids</taxon>
        <taxon>fabids</taxon>
        <taxon>Rosales</taxon>
        <taxon>Rosaceae</taxon>
        <taxon>Rosoideae</taxon>
        <taxon>Rosoideae incertae sedis</taxon>
        <taxon>Rosa</taxon>
    </lineage>
</organism>
<keyword evidence="2" id="KW-1185">Reference proteome</keyword>
<dbReference type="Proteomes" id="UP000238479">
    <property type="component" value="Chromosome 3"/>
</dbReference>
<dbReference type="AlphaFoldDB" id="A0A2P6RFZ9"/>
<dbReference type="EMBL" id="PDCK01000041">
    <property type="protein sequence ID" value="PRQ45352.1"/>
    <property type="molecule type" value="Genomic_DNA"/>
</dbReference>
<evidence type="ECO:0000313" key="1">
    <source>
        <dbReference type="EMBL" id="PRQ45352.1"/>
    </source>
</evidence>
<name>A0A2P6RFZ9_ROSCH</name>
<reference evidence="1 2" key="1">
    <citation type="journal article" date="2018" name="Nat. Genet.">
        <title>The Rosa genome provides new insights in the design of modern roses.</title>
        <authorList>
            <person name="Bendahmane M."/>
        </authorList>
    </citation>
    <scope>NUCLEOTIDE SEQUENCE [LARGE SCALE GENOMIC DNA]</scope>
    <source>
        <strain evidence="2">cv. Old Blush</strain>
    </source>
</reference>
<comment type="caution">
    <text evidence="1">The sequence shown here is derived from an EMBL/GenBank/DDBJ whole genome shotgun (WGS) entry which is preliminary data.</text>
</comment>
<proteinExistence type="predicted"/>